<dbReference type="GO" id="GO:0008825">
    <property type="term" value="F:cyclopropane-fatty-acyl-phospholipid synthase activity"/>
    <property type="evidence" value="ECO:0007669"/>
    <property type="project" value="UniProtKB-EC"/>
</dbReference>
<feature type="active site" evidence="6">
    <location>
        <position position="380"/>
    </location>
</feature>
<dbReference type="Proteomes" id="UP000002588">
    <property type="component" value="Chromosome"/>
</dbReference>
<keyword evidence="2 8" id="KW-0489">Methyltransferase</keyword>
<sequence>MNSADTDRAASRPVAPPAYSRAHRGAAARRGGDDGARRAFAELLALADVSVDGERPWDIQVHHPDTAARVLAQGSLGLGEAYMDGWWDCARLDEFFRRVLGAHLDEKVGTTSLMVQSLRARLFNLQNLRRAWHVGQTHYDLGNDFFEAMLDPHMAYTCGYWASAGSLEEAQRAKLDLVCRKLELRPGMRLLDIGCGWGSLMKFAATHYGVQCVGLTISREQAEFGRARCAGLPVEFRLADYREFRPAEGEHFDRSASLGMFEHVGHKNHPAYFDAVRRCLPDDDPQALFLLHTIGKNLRRMPTDPWIDRYIFPNGDLPTLGQITDAAEDRFIIEDVHNFGADYDRTLMAWHARFETAWPRFAERYGERFHRMWRYYLLACAGTFRARTTQLWQIVMSPTGTPGGYRRPLI</sequence>
<dbReference type="GO" id="GO:0008610">
    <property type="term" value="P:lipid biosynthetic process"/>
    <property type="evidence" value="ECO:0007669"/>
    <property type="project" value="InterPro"/>
</dbReference>
<dbReference type="eggNOG" id="COG2230">
    <property type="taxonomic scope" value="Bacteria"/>
</dbReference>
<keyword evidence="3 8" id="KW-0808">Transferase</keyword>
<dbReference type="NCBIfam" id="NF008686">
    <property type="entry name" value="PRK11705.1"/>
    <property type="match status" value="1"/>
</dbReference>
<dbReference type="Pfam" id="PF02353">
    <property type="entry name" value="CMAS"/>
    <property type="match status" value="1"/>
</dbReference>
<feature type="compositionally biased region" description="Basic and acidic residues" evidence="7">
    <location>
        <begin position="1"/>
        <end position="10"/>
    </location>
</feature>
<dbReference type="PANTHER" id="PTHR43667">
    <property type="entry name" value="CYCLOPROPANE-FATTY-ACYL-PHOSPHOLIPID SYNTHASE"/>
    <property type="match status" value="1"/>
</dbReference>
<name>A1K418_AZOSB</name>
<evidence type="ECO:0000256" key="3">
    <source>
        <dbReference type="ARBA" id="ARBA00022679"/>
    </source>
</evidence>
<evidence type="ECO:0000256" key="5">
    <source>
        <dbReference type="ARBA" id="ARBA00023098"/>
    </source>
</evidence>
<dbReference type="CDD" id="cd02440">
    <property type="entry name" value="AdoMet_MTases"/>
    <property type="match status" value="1"/>
</dbReference>
<dbReference type="RefSeq" id="WP_011764690.1">
    <property type="nucleotide sequence ID" value="NC_008702.1"/>
</dbReference>
<dbReference type="EC" id="2.1.1.79" evidence="8"/>
<dbReference type="GO" id="GO:0032259">
    <property type="term" value="P:methylation"/>
    <property type="evidence" value="ECO:0007669"/>
    <property type="project" value="UniProtKB-KW"/>
</dbReference>
<evidence type="ECO:0000256" key="7">
    <source>
        <dbReference type="SAM" id="MobiDB-lite"/>
    </source>
</evidence>
<dbReference type="KEGG" id="azo:azo0956"/>
<dbReference type="InterPro" id="IPR029063">
    <property type="entry name" value="SAM-dependent_MTases_sf"/>
</dbReference>
<gene>
    <name evidence="8" type="primary">cfa1</name>
    <name evidence="8" type="ordered locus">azo0956</name>
</gene>
<keyword evidence="4" id="KW-0949">S-adenosyl-L-methionine</keyword>
<evidence type="ECO:0000256" key="4">
    <source>
        <dbReference type="ARBA" id="ARBA00022691"/>
    </source>
</evidence>
<dbReference type="HOGENOM" id="CLU_026434_6_0_4"/>
<accession>A1K418</accession>
<keyword evidence="5" id="KW-0443">Lipid metabolism</keyword>
<reference evidence="8 9" key="1">
    <citation type="journal article" date="2006" name="Nat. Biotechnol.">
        <title>Complete genome of the mutualistic, N2-fixing grass endophyte Azoarcus sp. strain BH72.</title>
        <authorList>
            <person name="Krause A."/>
            <person name="Ramakumar A."/>
            <person name="Bartels D."/>
            <person name="Battistoni F."/>
            <person name="Bekel T."/>
            <person name="Boch J."/>
            <person name="Boehm M."/>
            <person name="Friedrich F."/>
            <person name="Hurek T."/>
            <person name="Krause L."/>
            <person name="Linke B."/>
            <person name="McHardy A.C."/>
            <person name="Sarkar A."/>
            <person name="Schneiker S."/>
            <person name="Syed A.A."/>
            <person name="Thauer R."/>
            <person name="Vorhoelter F.-J."/>
            <person name="Weidner S."/>
            <person name="Puehler A."/>
            <person name="Reinhold-Hurek B."/>
            <person name="Kaiser O."/>
            <person name="Goesmann A."/>
        </authorList>
    </citation>
    <scope>NUCLEOTIDE SEQUENCE [LARGE SCALE GENOMIC DNA]</scope>
    <source>
        <strain evidence="8 9">BH72</strain>
    </source>
</reference>
<dbReference type="InterPro" id="IPR050723">
    <property type="entry name" value="CFA/CMAS"/>
</dbReference>
<comment type="similarity">
    <text evidence="1">Belongs to the CFA/CMAS family.</text>
</comment>
<dbReference type="InterPro" id="IPR003333">
    <property type="entry name" value="CMAS"/>
</dbReference>
<proteinExistence type="inferred from homology"/>
<dbReference type="AlphaFoldDB" id="A1K418"/>
<dbReference type="STRING" id="62928.azo0956"/>
<evidence type="ECO:0000256" key="6">
    <source>
        <dbReference type="PIRSR" id="PIRSR003085-1"/>
    </source>
</evidence>
<dbReference type="Gene3D" id="3.40.50.150">
    <property type="entry name" value="Vaccinia Virus protein VP39"/>
    <property type="match status" value="1"/>
</dbReference>
<dbReference type="SUPFAM" id="SSF53335">
    <property type="entry name" value="S-adenosyl-L-methionine-dependent methyltransferases"/>
    <property type="match status" value="1"/>
</dbReference>
<evidence type="ECO:0000256" key="2">
    <source>
        <dbReference type="ARBA" id="ARBA00022603"/>
    </source>
</evidence>
<dbReference type="EMBL" id="AM406670">
    <property type="protein sequence ID" value="CAL93573.1"/>
    <property type="molecule type" value="Genomic_DNA"/>
</dbReference>
<feature type="region of interest" description="Disordered" evidence="7">
    <location>
        <begin position="1"/>
        <end position="32"/>
    </location>
</feature>
<evidence type="ECO:0000256" key="1">
    <source>
        <dbReference type="ARBA" id="ARBA00010815"/>
    </source>
</evidence>
<dbReference type="PANTHER" id="PTHR43667:SF1">
    <property type="entry name" value="CYCLOPROPANE-FATTY-ACYL-PHOSPHOLIPID SYNTHASE"/>
    <property type="match status" value="1"/>
</dbReference>
<organism evidence="8 9">
    <name type="scientific">Azoarcus sp. (strain BH72)</name>
    <dbReference type="NCBI Taxonomy" id="418699"/>
    <lineage>
        <taxon>Bacteria</taxon>
        <taxon>Pseudomonadati</taxon>
        <taxon>Pseudomonadota</taxon>
        <taxon>Betaproteobacteria</taxon>
        <taxon>Rhodocyclales</taxon>
        <taxon>Zoogloeaceae</taxon>
        <taxon>Azoarcus</taxon>
    </lineage>
</organism>
<keyword evidence="9" id="KW-1185">Reference proteome</keyword>
<evidence type="ECO:0000313" key="9">
    <source>
        <dbReference type="Proteomes" id="UP000002588"/>
    </source>
</evidence>
<protein>
    <submittedName>
        <fullName evidence="8">Probable cyclopropane-fatty-acyl-phospholipid synthase</fullName>
        <ecNumber evidence="8">2.1.1.79</ecNumber>
    </submittedName>
</protein>
<evidence type="ECO:0000313" key="8">
    <source>
        <dbReference type="EMBL" id="CAL93573.1"/>
    </source>
</evidence>
<dbReference type="PIRSF" id="PIRSF003085">
    <property type="entry name" value="CMAS"/>
    <property type="match status" value="1"/>
</dbReference>